<sequence length="250" mass="26661">MSSSGAQPAAPPPAAETAPSELAEPRPALTDESGEHEAASRLLSRGAIRALSARLPAEQRERWRLLFNSTMHGQSFNRFLKHVLDKGPTIVAVRDTAGHAFGGYAPEAWKLGPKFCGGYSCFLFSLAPELKIHAASGANRNFQYVNDGMEALPNGVAFGGQHGHFGLWLHAGLDEGESSGVCSSFESPLFDAHTKFAVESVEVWATCVPTERPSGDGAEAGEGGTVMQRKKVDKDFVAMASNRTFASDNL</sequence>
<dbReference type="Pfam" id="PF07534">
    <property type="entry name" value="TLD"/>
    <property type="match status" value="1"/>
</dbReference>
<evidence type="ECO:0000259" key="11">
    <source>
        <dbReference type="PROSITE" id="PS51886"/>
    </source>
</evidence>
<evidence type="ECO:0000256" key="1">
    <source>
        <dbReference type="ARBA" id="ARBA00004370"/>
    </source>
</evidence>
<accession>A0A8J5XBH3</accession>
<evidence type="ECO:0000256" key="9">
    <source>
        <dbReference type="ARBA" id="ARBA00042134"/>
    </source>
</evidence>
<feature type="region of interest" description="Disordered" evidence="10">
    <location>
        <begin position="1"/>
        <end position="37"/>
    </location>
</feature>
<protein>
    <recommendedName>
        <fullName evidence="7">MTOR-associated protein MEAK7</fullName>
    </recommendedName>
    <alternativeName>
        <fullName evidence="9">TBC/LysM-associated domain-containing protein 1</fullName>
    </alternativeName>
    <alternativeName>
        <fullName evidence="8">TLD domain-containing protein 1</fullName>
    </alternativeName>
</protein>
<dbReference type="GO" id="GO:0016020">
    <property type="term" value="C:membrane"/>
    <property type="evidence" value="ECO:0007669"/>
    <property type="project" value="UniProtKB-SubCell"/>
</dbReference>
<evidence type="ECO:0000256" key="10">
    <source>
        <dbReference type="SAM" id="MobiDB-lite"/>
    </source>
</evidence>
<comment type="subcellular location">
    <subcellularLocation>
        <location evidence="3">Cytoplasm</location>
    </subcellularLocation>
    <subcellularLocation>
        <location evidence="2">Lysosome</location>
    </subcellularLocation>
    <subcellularLocation>
        <location evidence="1">Membrane</location>
    </subcellularLocation>
</comment>
<evidence type="ECO:0000256" key="8">
    <source>
        <dbReference type="ARBA" id="ARBA00041780"/>
    </source>
</evidence>
<feature type="domain" description="TLDc" evidence="11">
    <location>
        <begin position="41"/>
        <end position="207"/>
    </location>
</feature>
<dbReference type="OMA" id="NAMHESP"/>
<dbReference type="GO" id="GO:0006979">
    <property type="term" value="P:response to oxidative stress"/>
    <property type="evidence" value="ECO:0007669"/>
    <property type="project" value="TreeGrafter"/>
</dbReference>
<evidence type="ECO:0000256" key="7">
    <source>
        <dbReference type="ARBA" id="ARBA00039594"/>
    </source>
</evidence>
<dbReference type="OrthoDB" id="289228at2759"/>
<evidence type="ECO:0000256" key="5">
    <source>
        <dbReference type="ARBA" id="ARBA00023136"/>
    </source>
</evidence>
<gene>
    <name evidence="12" type="ORF">KFE25_012226</name>
</gene>
<evidence type="ECO:0000256" key="4">
    <source>
        <dbReference type="ARBA" id="ARBA00022490"/>
    </source>
</evidence>
<dbReference type="PANTHER" id="PTHR23354">
    <property type="entry name" value="NUCLEOLAR PROTEIN 7/ESTROGEN RECEPTOR COACTIVATOR-RELATED"/>
    <property type="match status" value="1"/>
</dbReference>
<evidence type="ECO:0000313" key="13">
    <source>
        <dbReference type="Proteomes" id="UP000751190"/>
    </source>
</evidence>
<organism evidence="12 13">
    <name type="scientific">Diacronema lutheri</name>
    <name type="common">Unicellular marine alga</name>
    <name type="synonym">Monochrysis lutheri</name>
    <dbReference type="NCBI Taxonomy" id="2081491"/>
    <lineage>
        <taxon>Eukaryota</taxon>
        <taxon>Haptista</taxon>
        <taxon>Haptophyta</taxon>
        <taxon>Pavlovophyceae</taxon>
        <taxon>Pavlovales</taxon>
        <taxon>Pavlovaceae</taxon>
        <taxon>Diacronema</taxon>
    </lineage>
</organism>
<dbReference type="PROSITE" id="PS51886">
    <property type="entry name" value="TLDC"/>
    <property type="match status" value="1"/>
</dbReference>
<keyword evidence="5" id="KW-0472">Membrane</keyword>
<comment type="caution">
    <text evidence="12">The sequence shown here is derived from an EMBL/GenBank/DDBJ whole genome shotgun (WGS) entry which is preliminary data.</text>
</comment>
<reference evidence="12" key="1">
    <citation type="submission" date="2021-05" db="EMBL/GenBank/DDBJ databases">
        <title>The genome of the haptophyte Pavlova lutheri (Diacronema luteri, Pavlovales) - a model for lipid biosynthesis in eukaryotic algae.</title>
        <authorList>
            <person name="Hulatt C.J."/>
            <person name="Posewitz M.C."/>
        </authorList>
    </citation>
    <scope>NUCLEOTIDE SEQUENCE</scope>
    <source>
        <strain evidence="12">NIVA-4/92</strain>
    </source>
</reference>
<proteinExistence type="predicted"/>
<dbReference type="SMART" id="SM00584">
    <property type="entry name" value="TLDc"/>
    <property type="match status" value="1"/>
</dbReference>
<dbReference type="EMBL" id="JAGTXO010000021">
    <property type="protein sequence ID" value="KAG8462406.1"/>
    <property type="molecule type" value="Genomic_DNA"/>
</dbReference>
<evidence type="ECO:0000313" key="12">
    <source>
        <dbReference type="EMBL" id="KAG8462406.1"/>
    </source>
</evidence>
<keyword evidence="13" id="KW-1185">Reference proteome</keyword>
<keyword evidence="6" id="KW-0458">Lysosome</keyword>
<evidence type="ECO:0000256" key="3">
    <source>
        <dbReference type="ARBA" id="ARBA00004496"/>
    </source>
</evidence>
<evidence type="ECO:0000256" key="2">
    <source>
        <dbReference type="ARBA" id="ARBA00004371"/>
    </source>
</evidence>
<dbReference type="GO" id="GO:0005634">
    <property type="term" value="C:nucleus"/>
    <property type="evidence" value="ECO:0007669"/>
    <property type="project" value="TreeGrafter"/>
</dbReference>
<dbReference type="InterPro" id="IPR006571">
    <property type="entry name" value="TLDc_dom"/>
</dbReference>
<name>A0A8J5XBH3_DIALT</name>
<keyword evidence="4" id="KW-0963">Cytoplasm</keyword>
<dbReference type="GO" id="GO:0005764">
    <property type="term" value="C:lysosome"/>
    <property type="evidence" value="ECO:0007669"/>
    <property type="project" value="UniProtKB-SubCell"/>
</dbReference>
<dbReference type="PANTHER" id="PTHR23354:SF131">
    <property type="entry name" value="MTOR-ASSOCIATED PROTEIN MEAK7"/>
    <property type="match status" value="1"/>
</dbReference>
<dbReference type="Proteomes" id="UP000751190">
    <property type="component" value="Unassembled WGS sequence"/>
</dbReference>
<evidence type="ECO:0000256" key="6">
    <source>
        <dbReference type="ARBA" id="ARBA00023228"/>
    </source>
</evidence>
<dbReference type="AlphaFoldDB" id="A0A8J5XBH3"/>